<evidence type="ECO:0000313" key="2">
    <source>
        <dbReference type="Proteomes" id="UP000324222"/>
    </source>
</evidence>
<keyword evidence="2" id="KW-1185">Reference proteome</keyword>
<reference evidence="1 2" key="1">
    <citation type="submission" date="2019-05" db="EMBL/GenBank/DDBJ databases">
        <title>Another draft genome of Portunus trituberculatus and its Hox gene families provides insights of decapod evolution.</title>
        <authorList>
            <person name="Jeong J.-H."/>
            <person name="Song I."/>
            <person name="Kim S."/>
            <person name="Choi T."/>
            <person name="Kim D."/>
            <person name="Ryu S."/>
            <person name="Kim W."/>
        </authorList>
    </citation>
    <scope>NUCLEOTIDE SEQUENCE [LARGE SCALE GENOMIC DNA]</scope>
    <source>
        <tissue evidence="1">Muscle</tissue>
    </source>
</reference>
<name>A0A5B7DA21_PORTR</name>
<proteinExistence type="predicted"/>
<evidence type="ECO:0000313" key="1">
    <source>
        <dbReference type="EMBL" id="MPC18194.1"/>
    </source>
</evidence>
<comment type="caution">
    <text evidence="1">The sequence shown here is derived from an EMBL/GenBank/DDBJ whole genome shotgun (WGS) entry which is preliminary data.</text>
</comment>
<accession>A0A5B7DA21</accession>
<sequence length="92" mass="10293">MTPISTVCQAVISHTQIDLVHHQSPNAILRDNIIKQIWPEKWTIHSGKEGLWDWGRSNAKGPRIRGSDIKEAAAAVKETRLDIDTAPSPIFQ</sequence>
<organism evidence="1 2">
    <name type="scientific">Portunus trituberculatus</name>
    <name type="common">Swimming crab</name>
    <name type="synonym">Neptunus trituberculatus</name>
    <dbReference type="NCBI Taxonomy" id="210409"/>
    <lineage>
        <taxon>Eukaryota</taxon>
        <taxon>Metazoa</taxon>
        <taxon>Ecdysozoa</taxon>
        <taxon>Arthropoda</taxon>
        <taxon>Crustacea</taxon>
        <taxon>Multicrustacea</taxon>
        <taxon>Malacostraca</taxon>
        <taxon>Eumalacostraca</taxon>
        <taxon>Eucarida</taxon>
        <taxon>Decapoda</taxon>
        <taxon>Pleocyemata</taxon>
        <taxon>Brachyura</taxon>
        <taxon>Eubrachyura</taxon>
        <taxon>Portunoidea</taxon>
        <taxon>Portunidae</taxon>
        <taxon>Portuninae</taxon>
        <taxon>Portunus</taxon>
    </lineage>
</organism>
<dbReference type="EMBL" id="VSRR010000656">
    <property type="protein sequence ID" value="MPC18194.1"/>
    <property type="molecule type" value="Genomic_DNA"/>
</dbReference>
<gene>
    <name evidence="1" type="ORF">E2C01_011071</name>
</gene>
<dbReference type="Proteomes" id="UP000324222">
    <property type="component" value="Unassembled WGS sequence"/>
</dbReference>
<protein>
    <submittedName>
        <fullName evidence="1">Uncharacterized protein</fullName>
    </submittedName>
</protein>
<dbReference type="AlphaFoldDB" id="A0A5B7DA21"/>